<dbReference type="Proteomes" id="UP000654947">
    <property type="component" value="Unassembled WGS sequence"/>
</dbReference>
<sequence>MVAMNSTTPETIQVLIVDDDPLVRSGLRIMLGGAPDLLMVAEAADGSEVLDQIDLHEPDIVLMDIRMRRLDGLSATRALRARPNPPQVIVLTTFDADHYVLGALRAGAAGFLLKDTPPEEIITAVRHAARGLPVLSPEVTRRLIARVTEPEEDERRTEALDRLAGLSEREQEVALAVARGLSNAEIAQQLHFSVSTVKTHTSRLLATLGFNNRVQIAILVHEAGLLQD</sequence>
<evidence type="ECO:0000256" key="4">
    <source>
        <dbReference type="ARBA" id="ARBA00023163"/>
    </source>
</evidence>
<dbReference type="SUPFAM" id="SSF46894">
    <property type="entry name" value="C-terminal effector domain of the bipartite response regulators"/>
    <property type="match status" value="1"/>
</dbReference>
<gene>
    <name evidence="8" type="ORF">GCM10007147_42590</name>
</gene>
<dbReference type="Pfam" id="PF00072">
    <property type="entry name" value="Response_reg"/>
    <property type="match status" value="1"/>
</dbReference>
<feature type="domain" description="HTH luxR-type" evidence="6">
    <location>
        <begin position="159"/>
        <end position="224"/>
    </location>
</feature>
<proteinExistence type="predicted"/>
<dbReference type="EMBL" id="BMXL01000036">
    <property type="protein sequence ID" value="GHD35842.1"/>
    <property type="molecule type" value="Genomic_DNA"/>
</dbReference>
<dbReference type="SUPFAM" id="SSF52172">
    <property type="entry name" value="CheY-like"/>
    <property type="match status" value="1"/>
</dbReference>
<evidence type="ECO:0000313" key="8">
    <source>
        <dbReference type="EMBL" id="GHD35842.1"/>
    </source>
</evidence>
<dbReference type="GO" id="GO:0003677">
    <property type="term" value="F:DNA binding"/>
    <property type="evidence" value="ECO:0007669"/>
    <property type="project" value="UniProtKB-KW"/>
</dbReference>
<dbReference type="Pfam" id="PF00196">
    <property type="entry name" value="GerE"/>
    <property type="match status" value="1"/>
</dbReference>
<dbReference type="PROSITE" id="PS50110">
    <property type="entry name" value="RESPONSE_REGULATORY"/>
    <property type="match status" value="1"/>
</dbReference>
<dbReference type="PROSITE" id="PS50043">
    <property type="entry name" value="HTH_LUXR_2"/>
    <property type="match status" value="1"/>
</dbReference>
<dbReference type="GO" id="GO:0006355">
    <property type="term" value="P:regulation of DNA-templated transcription"/>
    <property type="evidence" value="ECO:0007669"/>
    <property type="project" value="InterPro"/>
</dbReference>
<keyword evidence="2" id="KW-0805">Transcription regulation</keyword>
<evidence type="ECO:0000259" key="7">
    <source>
        <dbReference type="PROSITE" id="PS50110"/>
    </source>
</evidence>
<evidence type="ECO:0000313" key="9">
    <source>
        <dbReference type="Proteomes" id="UP000654947"/>
    </source>
</evidence>
<evidence type="ECO:0000256" key="1">
    <source>
        <dbReference type="ARBA" id="ARBA00022553"/>
    </source>
</evidence>
<dbReference type="InterPro" id="IPR039420">
    <property type="entry name" value="WalR-like"/>
</dbReference>
<dbReference type="CDD" id="cd17535">
    <property type="entry name" value="REC_NarL-like"/>
    <property type="match status" value="1"/>
</dbReference>
<dbReference type="CDD" id="cd06170">
    <property type="entry name" value="LuxR_C_like"/>
    <property type="match status" value="1"/>
</dbReference>
<evidence type="ECO:0000259" key="6">
    <source>
        <dbReference type="PROSITE" id="PS50043"/>
    </source>
</evidence>
<dbReference type="Gene3D" id="3.40.50.2300">
    <property type="match status" value="1"/>
</dbReference>
<dbReference type="PANTHER" id="PTHR43214">
    <property type="entry name" value="TWO-COMPONENT RESPONSE REGULATOR"/>
    <property type="match status" value="1"/>
</dbReference>
<keyword evidence="9" id="KW-1185">Reference proteome</keyword>
<organism evidence="8 9">
    <name type="scientific">Nocardiopsis kunsanensis</name>
    <dbReference type="NCBI Taxonomy" id="141693"/>
    <lineage>
        <taxon>Bacteria</taxon>
        <taxon>Bacillati</taxon>
        <taxon>Actinomycetota</taxon>
        <taxon>Actinomycetes</taxon>
        <taxon>Streptosporangiales</taxon>
        <taxon>Nocardiopsidaceae</taxon>
        <taxon>Nocardiopsis</taxon>
    </lineage>
</organism>
<dbReference type="PRINTS" id="PR00038">
    <property type="entry name" value="HTHLUXR"/>
</dbReference>
<dbReference type="InterPro" id="IPR058245">
    <property type="entry name" value="NreC/VraR/RcsB-like_REC"/>
</dbReference>
<feature type="modified residue" description="4-aspartylphosphate" evidence="5">
    <location>
        <position position="64"/>
    </location>
</feature>
<dbReference type="PANTHER" id="PTHR43214:SF24">
    <property type="entry name" value="TRANSCRIPTIONAL REGULATORY PROTEIN NARL-RELATED"/>
    <property type="match status" value="1"/>
</dbReference>
<feature type="domain" description="Response regulatory" evidence="7">
    <location>
        <begin position="13"/>
        <end position="129"/>
    </location>
</feature>
<dbReference type="AlphaFoldDB" id="A0A918XL57"/>
<keyword evidence="3 8" id="KW-0238">DNA-binding</keyword>
<keyword evidence="1 5" id="KW-0597">Phosphoprotein</keyword>
<dbReference type="SMART" id="SM00448">
    <property type="entry name" value="REC"/>
    <property type="match status" value="1"/>
</dbReference>
<evidence type="ECO:0000256" key="2">
    <source>
        <dbReference type="ARBA" id="ARBA00023015"/>
    </source>
</evidence>
<reference evidence="8 9" key="1">
    <citation type="journal article" date="2014" name="Int. J. Syst. Evol. Microbiol.">
        <title>Complete genome sequence of Corynebacterium casei LMG S-19264T (=DSM 44701T), isolated from a smear-ripened cheese.</title>
        <authorList>
            <consortium name="US DOE Joint Genome Institute (JGI-PGF)"/>
            <person name="Walter F."/>
            <person name="Albersmeier A."/>
            <person name="Kalinowski J."/>
            <person name="Ruckert C."/>
        </authorList>
    </citation>
    <scope>NUCLEOTIDE SEQUENCE [LARGE SCALE GENOMIC DNA]</scope>
    <source>
        <strain evidence="8 9">KCTC 19473</strain>
    </source>
</reference>
<dbReference type="InterPro" id="IPR011006">
    <property type="entry name" value="CheY-like_superfamily"/>
</dbReference>
<protein>
    <submittedName>
        <fullName evidence="8">DNA-binding response regulator</fullName>
    </submittedName>
</protein>
<evidence type="ECO:0000256" key="3">
    <source>
        <dbReference type="ARBA" id="ARBA00023125"/>
    </source>
</evidence>
<dbReference type="SMART" id="SM00421">
    <property type="entry name" value="HTH_LUXR"/>
    <property type="match status" value="1"/>
</dbReference>
<dbReference type="InterPro" id="IPR000792">
    <property type="entry name" value="Tscrpt_reg_LuxR_C"/>
</dbReference>
<dbReference type="GO" id="GO:0000160">
    <property type="term" value="P:phosphorelay signal transduction system"/>
    <property type="evidence" value="ECO:0007669"/>
    <property type="project" value="InterPro"/>
</dbReference>
<dbReference type="InterPro" id="IPR016032">
    <property type="entry name" value="Sig_transdc_resp-reg_C-effctor"/>
</dbReference>
<dbReference type="InterPro" id="IPR001789">
    <property type="entry name" value="Sig_transdc_resp-reg_receiver"/>
</dbReference>
<evidence type="ECO:0000256" key="5">
    <source>
        <dbReference type="PROSITE-ProRule" id="PRU00169"/>
    </source>
</evidence>
<name>A0A918XL57_9ACTN</name>
<comment type="caution">
    <text evidence="8">The sequence shown here is derived from an EMBL/GenBank/DDBJ whole genome shotgun (WGS) entry which is preliminary data.</text>
</comment>
<accession>A0A918XL57</accession>
<keyword evidence="4" id="KW-0804">Transcription</keyword>